<protein>
    <submittedName>
        <fullName evidence="2">Uncharacterized protein</fullName>
    </submittedName>
</protein>
<reference evidence="2" key="1">
    <citation type="submission" date="2021-02" db="EMBL/GenBank/DDBJ databases">
        <authorList>
            <person name="Dougan E. K."/>
            <person name="Rhodes N."/>
            <person name="Thang M."/>
            <person name="Chan C."/>
        </authorList>
    </citation>
    <scope>NUCLEOTIDE SEQUENCE</scope>
</reference>
<feature type="compositionally biased region" description="Polar residues" evidence="1">
    <location>
        <begin position="39"/>
        <end position="65"/>
    </location>
</feature>
<sequence length="80" mass="8998">ATVCPPIPPAAAWQEKDLYYQERCFSHQEKELSYKGTWPSLSNAPSARGEITTSRQPASTRQPQAGSRLLVKQHQQNTDE</sequence>
<feature type="non-terminal residue" evidence="2">
    <location>
        <position position="1"/>
    </location>
</feature>
<dbReference type="AlphaFoldDB" id="A0A813DQ45"/>
<feature type="region of interest" description="Disordered" evidence="1">
    <location>
        <begin position="32"/>
        <end position="80"/>
    </location>
</feature>
<feature type="non-terminal residue" evidence="2">
    <location>
        <position position="80"/>
    </location>
</feature>
<organism evidence="2 3">
    <name type="scientific">Polarella glacialis</name>
    <name type="common">Dinoflagellate</name>
    <dbReference type="NCBI Taxonomy" id="89957"/>
    <lineage>
        <taxon>Eukaryota</taxon>
        <taxon>Sar</taxon>
        <taxon>Alveolata</taxon>
        <taxon>Dinophyceae</taxon>
        <taxon>Suessiales</taxon>
        <taxon>Suessiaceae</taxon>
        <taxon>Polarella</taxon>
    </lineage>
</organism>
<proteinExistence type="predicted"/>
<gene>
    <name evidence="2" type="ORF">PGLA1383_LOCUS7114</name>
</gene>
<evidence type="ECO:0000313" key="2">
    <source>
        <dbReference type="EMBL" id="CAE8588313.1"/>
    </source>
</evidence>
<keyword evidence="3" id="KW-1185">Reference proteome</keyword>
<evidence type="ECO:0000313" key="3">
    <source>
        <dbReference type="Proteomes" id="UP000654075"/>
    </source>
</evidence>
<evidence type="ECO:0000256" key="1">
    <source>
        <dbReference type="SAM" id="MobiDB-lite"/>
    </source>
</evidence>
<accession>A0A813DQ45</accession>
<comment type="caution">
    <text evidence="2">The sequence shown here is derived from an EMBL/GenBank/DDBJ whole genome shotgun (WGS) entry which is preliminary data.</text>
</comment>
<dbReference type="EMBL" id="CAJNNV010003053">
    <property type="protein sequence ID" value="CAE8588313.1"/>
    <property type="molecule type" value="Genomic_DNA"/>
</dbReference>
<dbReference type="Proteomes" id="UP000654075">
    <property type="component" value="Unassembled WGS sequence"/>
</dbReference>
<name>A0A813DQ45_POLGL</name>